<dbReference type="Pfam" id="PF13472">
    <property type="entry name" value="Lipase_GDSL_2"/>
    <property type="match status" value="1"/>
</dbReference>
<dbReference type="OrthoDB" id="505607at2759"/>
<sequence length="228" mass="25777">MMEGENSAAVPAPLHDWQGDGRWKDMHARFVNEAKLKEPDVLFIGDSLIAHLANTEVWEQWFEPLHALNFGIGGDETQHILWRIQNGELDIIQPKVVILLVGTNNHKHTPEQVVEGIKTILKCIRQKQPEATILLLTVPPRGRGPNPLREKIKSINTGLACVVSTIDRVQLVDIGNGFVNPDGLISHNDMWDYLHLTKRGYRRAFKPVYDVLLELLDETGFKDDEGVE</sequence>
<evidence type="ECO:0000256" key="1">
    <source>
        <dbReference type="ARBA" id="ARBA00038184"/>
    </source>
</evidence>
<dbReference type="InterPro" id="IPR036514">
    <property type="entry name" value="SGNH_hydro_sf"/>
</dbReference>
<proteinExistence type="inferred from homology"/>
<organism evidence="3">
    <name type="scientific">Darwinula stevensoni</name>
    <dbReference type="NCBI Taxonomy" id="69355"/>
    <lineage>
        <taxon>Eukaryota</taxon>
        <taxon>Metazoa</taxon>
        <taxon>Ecdysozoa</taxon>
        <taxon>Arthropoda</taxon>
        <taxon>Crustacea</taxon>
        <taxon>Oligostraca</taxon>
        <taxon>Ostracoda</taxon>
        <taxon>Podocopa</taxon>
        <taxon>Podocopida</taxon>
        <taxon>Darwinulocopina</taxon>
        <taxon>Darwinuloidea</taxon>
        <taxon>Darwinulidae</taxon>
        <taxon>Darwinula</taxon>
    </lineage>
</organism>
<gene>
    <name evidence="3" type="ORF">DSTB1V02_LOCUS996</name>
</gene>
<dbReference type="PANTHER" id="PTHR11852:SF0">
    <property type="entry name" value="PLATELET-ACTIVATING FACTOR ACETYLHYDROLASE IB SUBUNIT BETA HOMOLOG"/>
    <property type="match status" value="1"/>
</dbReference>
<accession>A0A7R8X1N4</accession>
<evidence type="ECO:0000313" key="4">
    <source>
        <dbReference type="Proteomes" id="UP000677054"/>
    </source>
</evidence>
<keyword evidence="4" id="KW-1185">Reference proteome</keyword>
<name>A0A7R8X1N4_9CRUS</name>
<dbReference type="PANTHER" id="PTHR11852">
    <property type="entry name" value="PLATELET-ACTIVATING FACTOR ACETYLHYDROLASE"/>
    <property type="match status" value="1"/>
</dbReference>
<comment type="similarity">
    <text evidence="1">Belongs to the 'GDSL' lipolytic enzyme family. Platelet-activating factor acetylhydrolase IB beta/gamma subunits subfamily.</text>
</comment>
<evidence type="ECO:0000313" key="3">
    <source>
        <dbReference type="EMBL" id="CAD7240994.1"/>
    </source>
</evidence>
<dbReference type="Gene3D" id="3.40.50.1110">
    <property type="entry name" value="SGNH hydrolase"/>
    <property type="match status" value="1"/>
</dbReference>
<dbReference type="SUPFAM" id="SSF52266">
    <property type="entry name" value="SGNH hydrolase"/>
    <property type="match status" value="1"/>
</dbReference>
<evidence type="ECO:0000259" key="2">
    <source>
        <dbReference type="Pfam" id="PF13472"/>
    </source>
</evidence>
<feature type="non-terminal residue" evidence="3">
    <location>
        <position position="228"/>
    </location>
</feature>
<dbReference type="CDD" id="cd01820">
    <property type="entry name" value="PAF_acetylesterase_like"/>
    <property type="match status" value="1"/>
</dbReference>
<protein>
    <recommendedName>
        <fullName evidence="2">SGNH hydrolase-type esterase domain-containing protein</fullName>
    </recommendedName>
</protein>
<feature type="domain" description="SGNH hydrolase-type esterase" evidence="2">
    <location>
        <begin position="43"/>
        <end position="203"/>
    </location>
</feature>
<dbReference type="EMBL" id="CAJPEV010000083">
    <property type="protein sequence ID" value="CAG0880274.1"/>
    <property type="molecule type" value="Genomic_DNA"/>
</dbReference>
<dbReference type="Proteomes" id="UP000677054">
    <property type="component" value="Unassembled WGS sequence"/>
</dbReference>
<reference evidence="3" key="1">
    <citation type="submission" date="2020-11" db="EMBL/GenBank/DDBJ databases">
        <authorList>
            <person name="Tran Van P."/>
        </authorList>
    </citation>
    <scope>NUCLEOTIDE SEQUENCE</scope>
</reference>
<dbReference type="EMBL" id="LR899600">
    <property type="protein sequence ID" value="CAD7240994.1"/>
    <property type="molecule type" value="Genomic_DNA"/>
</dbReference>
<dbReference type="InterPro" id="IPR013830">
    <property type="entry name" value="SGNH_hydro"/>
</dbReference>
<dbReference type="AlphaFoldDB" id="A0A7R8X1N4"/>